<dbReference type="EMBL" id="MGAF01000053">
    <property type="protein sequence ID" value="OGK39288.1"/>
    <property type="molecule type" value="Genomic_DNA"/>
</dbReference>
<proteinExistence type="predicted"/>
<evidence type="ECO:0000313" key="2">
    <source>
        <dbReference type="Proteomes" id="UP000179270"/>
    </source>
</evidence>
<dbReference type="Proteomes" id="UP000179270">
    <property type="component" value="Unassembled WGS sequence"/>
</dbReference>
<accession>A0A1F7I7E5</accession>
<comment type="caution">
    <text evidence="1">The sequence shown here is derived from an EMBL/GenBank/DDBJ whole genome shotgun (WGS) entry which is preliminary data.</text>
</comment>
<gene>
    <name evidence="1" type="ORF">A3A74_00450</name>
</gene>
<evidence type="ECO:0000313" key="1">
    <source>
        <dbReference type="EMBL" id="OGK39288.1"/>
    </source>
</evidence>
<name>A0A1F7I7E5_9BACT</name>
<organism evidence="1 2">
    <name type="scientific">Candidatus Roizmanbacteria bacterium RIFCSPLOWO2_01_FULL_35_13</name>
    <dbReference type="NCBI Taxonomy" id="1802055"/>
    <lineage>
        <taxon>Bacteria</taxon>
        <taxon>Candidatus Roizmaniibacteriota</taxon>
    </lineage>
</organism>
<sequence length="144" mass="16031">MKNKYEVLSTRQKIFRLCTALAVGVTSLTACGTFKKTEAQVLVEKTAMVGQGLIPKASATEQPTFTYQTVPVSPDDDLGCESVEEREGALAVIMRQRMEKTGNPYDSLGRNFIIRDKNGIQKSNYNYYLDPDPILEEGDQICEV</sequence>
<dbReference type="AlphaFoldDB" id="A0A1F7I7E5"/>
<protein>
    <submittedName>
        <fullName evidence="1">Uncharacterized protein</fullName>
    </submittedName>
</protein>
<dbReference type="PROSITE" id="PS51257">
    <property type="entry name" value="PROKAR_LIPOPROTEIN"/>
    <property type="match status" value="1"/>
</dbReference>
<reference evidence="1 2" key="1">
    <citation type="journal article" date="2016" name="Nat. Commun.">
        <title>Thousands of microbial genomes shed light on interconnected biogeochemical processes in an aquifer system.</title>
        <authorList>
            <person name="Anantharaman K."/>
            <person name="Brown C.T."/>
            <person name="Hug L.A."/>
            <person name="Sharon I."/>
            <person name="Castelle C.J."/>
            <person name="Probst A.J."/>
            <person name="Thomas B.C."/>
            <person name="Singh A."/>
            <person name="Wilkins M.J."/>
            <person name="Karaoz U."/>
            <person name="Brodie E.L."/>
            <person name="Williams K.H."/>
            <person name="Hubbard S.S."/>
            <person name="Banfield J.F."/>
        </authorList>
    </citation>
    <scope>NUCLEOTIDE SEQUENCE [LARGE SCALE GENOMIC DNA]</scope>
</reference>